<name>A0ABY9V732_9ACTN</name>
<evidence type="ECO:0000256" key="1">
    <source>
        <dbReference type="SAM" id="MobiDB-lite"/>
    </source>
</evidence>
<keyword evidence="3" id="KW-1185">Reference proteome</keyword>
<gene>
    <name evidence="2" type="ORF">PS467_36610</name>
</gene>
<sequence>MEEHAEALEADLLRYYGVDLLDWHREELSSRRLAVLVRHLPPDSAFVRSREGEAAEWTLTDHLLAATVDHLAIANWMFASVNRDEYADPPQTPVPVPRPGAGAGAETEPVDASGGPAATGPSPTAAELARFFG</sequence>
<accession>A0ABY9V732</accession>
<dbReference type="EMBL" id="CP117522">
    <property type="protein sequence ID" value="WNF00457.1"/>
    <property type="molecule type" value="Genomic_DNA"/>
</dbReference>
<dbReference type="Proteomes" id="UP001305606">
    <property type="component" value="Chromosome"/>
</dbReference>
<evidence type="ECO:0000313" key="2">
    <source>
        <dbReference type="EMBL" id="WNF00457.1"/>
    </source>
</evidence>
<organism evidence="2 3">
    <name type="scientific">Streptomyces luomodiensis</name>
    <dbReference type="NCBI Taxonomy" id="3026192"/>
    <lineage>
        <taxon>Bacteria</taxon>
        <taxon>Bacillati</taxon>
        <taxon>Actinomycetota</taxon>
        <taxon>Actinomycetes</taxon>
        <taxon>Kitasatosporales</taxon>
        <taxon>Streptomycetaceae</taxon>
        <taxon>Streptomyces</taxon>
    </lineage>
</organism>
<protein>
    <submittedName>
        <fullName evidence="2">Uncharacterized protein</fullName>
    </submittedName>
</protein>
<reference evidence="2 3" key="1">
    <citation type="submission" date="2023-02" db="EMBL/GenBank/DDBJ databases">
        <title>Streptomyces sp. SCA4-21 with antifungal activity against Fusarium oxysporum f. sp. cubense, Streptomyces sp. SCA2-17 with antifungal activity against Fusarium oxysporum f. sp. cubense.</title>
        <authorList>
            <person name="Qi D."/>
        </authorList>
    </citation>
    <scope>NUCLEOTIDE SEQUENCE [LARGE SCALE GENOMIC DNA]</scope>
    <source>
        <strain evidence="2 3">SCA4-21</strain>
    </source>
</reference>
<feature type="compositionally biased region" description="Low complexity" evidence="1">
    <location>
        <begin position="112"/>
        <end position="126"/>
    </location>
</feature>
<feature type="region of interest" description="Disordered" evidence="1">
    <location>
        <begin position="86"/>
        <end position="126"/>
    </location>
</feature>
<evidence type="ECO:0000313" key="3">
    <source>
        <dbReference type="Proteomes" id="UP001305606"/>
    </source>
</evidence>
<proteinExistence type="predicted"/>
<dbReference type="RefSeq" id="WP_311038844.1">
    <property type="nucleotide sequence ID" value="NZ_CP117522.1"/>
</dbReference>